<comment type="caution">
    <text evidence="4">The sequence shown here is derived from an EMBL/GenBank/DDBJ whole genome shotgun (WGS) entry which is preliminary data.</text>
</comment>
<proteinExistence type="predicted"/>
<feature type="chain" id="PRO_5045748429" description="Mce-associated membrane protein" evidence="3">
    <location>
        <begin position="27"/>
        <end position="162"/>
    </location>
</feature>
<dbReference type="InterPro" id="IPR032710">
    <property type="entry name" value="NTF2-like_dom_sf"/>
</dbReference>
<accession>A0ABN3UFK0</accession>
<evidence type="ECO:0008006" key="6">
    <source>
        <dbReference type="Google" id="ProtNLM"/>
    </source>
</evidence>
<evidence type="ECO:0000313" key="5">
    <source>
        <dbReference type="Proteomes" id="UP001501842"/>
    </source>
</evidence>
<sequence length="162" mass="17300">MKKPRLLQPLAALLLAAAGAALLSLAQPPEVRDRALLDPAATGEVIAEVGDGLTRILSYAPEDLDRTEQAAGEVLEGRAAEQYRGLFARVRQEAPAQRLAMRTRVAGAGVVELTGDHAVLLVFLDQTSSRKGRPEGRPVAAQLTVTARRDGGNWRITEMKAA</sequence>
<name>A0ABN3UFK0_9ACTN</name>
<evidence type="ECO:0000313" key="4">
    <source>
        <dbReference type="EMBL" id="GAA2731787.1"/>
    </source>
</evidence>
<dbReference type="Gene3D" id="3.10.450.50">
    <property type="match status" value="1"/>
</dbReference>
<comment type="subcellular location">
    <subcellularLocation>
        <location evidence="1">Membrane</location>
    </subcellularLocation>
</comment>
<keyword evidence="3" id="KW-0732">Signal</keyword>
<dbReference type="PANTHER" id="PTHR37042">
    <property type="entry name" value="OUTER MEMBRANE PROTEIN RV1973"/>
    <property type="match status" value="1"/>
</dbReference>
<dbReference type="RefSeq" id="WP_344452962.1">
    <property type="nucleotide sequence ID" value="NZ_BAAATZ010000020.1"/>
</dbReference>
<dbReference type="EMBL" id="BAAATZ010000020">
    <property type="protein sequence ID" value="GAA2731787.1"/>
    <property type="molecule type" value="Genomic_DNA"/>
</dbReference>
<evidence type="ECO:0000256" key="3">
    <source>
        <dbReference type="SAM" id="SignalP"/>
    </source>
</evidence>
<dbReference type="SUPFAM" id="SSF54427">
    <property type="entry name" value="NTF2-like"/>
    <property type="match status" value="1"/>
</dbReference>
<gene>
    <name evidence="4" type="ORF">GCM10010439_48090</name>
</gene>
<protein>
    <recommendedName>
        <fullName evidence="6">Mce-associated membrane protein</fullName>
    </recommendedName>
</protein>
<feature type="signal peptide" evidence="3">
    <location>
        <begin position="1"/>
        <end position="26"/>
    </location>
</feature>
<evidence type="ECO:0000256" key="1">
    <source>
        <dbReference type="ARBA" id="ARBA00004370"/>
    </source>
</evidence>
<evidence type="ECO:0000256" key="2">
    <source>
        <dbReference type="ARBA" id="ARBA00023136"/>
    </source>
</evidence>
<dbReference type="Proteomes" id="UP001501842">
    <property type="component" value="Unassembled WGS sequence"/>
</dbReference>
<organism evidence="4 5">
    <name type="scientific">Actinocorallia aurantiaca</name>
    <dbReference type="NCBI Taxonomy" id="46204"/>
    <lineage>
        <taxon>Bacteria</taxon>
        <taxon>Bacillati</taxon>
        <taxon>Actinomycetota</taxon>
        <taxon>Actinomycetes</taxon>
        <taxon>Streptosporangiales</taxon>
        <taxon>Thermomonosporaceae</taxon>
        <taxon>Actinocorallia</taxon>
    </lineage>
</organism>
<dbReference type="PANTHER" id="PTHR37042:SF4">
    <property type="entry name" value="OUTER MEMBRANE PROTEIN RV1973"/>
    <property type="match status" value="1"/>
</dbReference>
<keyword evidence="5" id="KW-1185">Reference proteome</keyword>
<keyword evidence="2" id="KW-0472">Membrane</keyword>
<reference evidence="4 5" key="1">
    <citation type="journal article" date="2019" name="Int. J. Syst. Evol. Microbiol.">
        <title>The Global Catalogue of Microorganisms (GCM) 10K type strain sequencing project: providing services to taxonomists for standard genome sequencing and annotation.</title>
        <authorList>
            <consortium name="The Broad Institute Genomics Platform"/>
            <consortium name="The Broad Institute Genome Sequencing Center for Infectious Disease"/>
            <person name="Wu L."/>
            <person name="Ma J."/>
        </authorList>
    </citation>
    <scope>NUCLEOTIDE SEQUENCE [LARGE SCALE GENOMIC DNA]</scope>
    <source>
        <strain evidence="4 5">JCM 8201</strain>
    </source>
</reference>